<evidence type="ECO:0000256" key="1">
    <source>
        <dbReference type="SAM" id="Coils"/>
    </source>
</evidence>
<reference evidence="3 4" key="1">
    <citation type="journal article" date="2011" name="Science">
        <title>The ecoresponsive genome of Daphnia pulex.</title>
        <authorList>
            <person name="Colbourne J.K."/>
            <person name="Pfrender M.E."/>
            <person name="Gilbert D."/>
            <person name="Thomas W.K."/>
            <person name="Tucker A."/>
            <person name="Oakley T.H."/>
            <person name="Tokishita S."/>
            <person name="Aerts A."/>
            <person name="Arnold G.J."/>
            <person name="Basu M.K."/>
            <person name="Bauer D.J."/>
            <person name="Caceres C.E."/>
            <person name="Carmel L."/>
            <person name="Casola C."/>
            <person name="Choi J.H."/>
            <person name="Detter J.C."/>
            <person name="Dong Q."/>
            <person name="Dusheyko S."/>
            <person name="Eads B.D."/>
            <person name="Frohlich T."/>
            <person name="Geiler-Samerotte K.A."/>
            <person name="Gerlach D."/>
            <person name="Hatcher P."/>
            <person name="Jogdeo S."/>
            <person name="Krijgsveld J."/>
            <person name="Kriventseva E.V."/>
            <person name="Kultz D."/>
            <person name="Laforsch C."/>
            <person name="Lindquist E."/>
            <person name="Lopez J."/>
            <person name="Manak J.R."/>
            <person name="Muller J."/>
            <person name="Pangilinan J."/>
            <person name="Patwardhan R.P."/>
            <person name="Pitluck S."/>
            <person name="Pritham E.J."/>
            <person name="Rechtsteiner A."/>
            <person name="Rho M."/>
            <person name="Rogozin I.B."/>
            <person name="Sakarya O."/>
            <person name="Salamov A."/>
            <person name="Schaack S."/>
            <person name="Shapiro H."/>
            <person name="Shiga Y."/>
            <person name="Skalitzky C."/>
            <person name="Smith Z."/>
            <person name="Souvorov A."/>
            <person name="Sung W."/>
            <person name="Tang Z."/>
            <person name="Tsuchiya D."/>
            <person name="Tu H."/>
            <person name="Vos H."/>
            <person name="Wang M."/>
            <person name="Wolf Y.I."/>
            <person name="Yamagata H."/>
            <person name="Yamada T."/>
            <person name="Ye Y."/>
            <person name="Shaw J.R."/>
            <person name="Andrews J."/>
            <person name="Crease T.J."/>
            <person name="Tang H."/>
            <person name="Lucas S.M."/>
            <person name="Robertson H.M."/>
            <person name="Bork P."/>
            <person name="Koonin E.V."/>
            <person name="Zdobnov E.M."/>
            <person name="Grigoriev I.V."/>
            <person name="Lynch M."/>
            <person name="Boore J.L."/>
        </authorList>
    </citation>
    <scope>NUCLEOTIDE SEQUENCE [LARGE SCALE GENOMIC DNA]</scope>
</reference>
<dbReference type="EMBL" id="GL732572">
    <property type="protein sequence ID" value="EFX75846.1"/>
    <property type="molecule type" value="Genomic_DNA"/>
</dbReference>
<keyword evidence="4" id="KW-1185">Reference proteome</keyword>
<feature type="compositionally biased region" description="Basic and acidic residues" evidence="2">
    <location>
        <begin position="60"/>
        <end position="79"/>
    </location>
</feature>
<feature type="compositionally biased region" description="Polar residues" evidence="2">
    <location>
        <begin position="106"/>
        <end position="120"/>
    </location>
</feature>
<dbReference type="HOGENOM" id="CLU_100736_0_0_1"/>
<gene>
    <name evidence="3" type="ORF">DAPPUDRAFT_107515</name>
</gene>
<dbReference type="Proteomes" id="UP000000305">
    <property type="component" value="Unassembled WGS sequence"/>
</dbReference>
<evidence type="ECO:0000256" key="2">
    <source>
        <dbReference type="SAM" id="MobiDB-lite"/>
    </source>
</evidence>
<feature type="compositionally biased region" description="Acidic residues" evidence="2">
    <location>
        <begin position="93"/>
        <end position="102"/>
    </location>
</feature>
<proteinExistence type="predicted"/>
<dbReference type="KEGG" id="dpx:DAPPUDRAFT_107515"/>
<name>E9GXC4_DAPPU</name>
<dbReference type="AlphaFoldDB" id="E9GXC4"/>
<organism evidence="3 4">
    <name type="scientific">Daphnia pulex</name>
    <name type="common">Water flea</name>
    <dbReference type="NCBI Taxonomy" id="6669"/>
    <lineage>
        <taxon>Eukaryota</taxon>
        <taxon>Metazoa</taxon>
        <taxon>Ecdysozoa</taxon>
        <taxon>Arthropoda</taxon>
        <taxon>Crustacea</taxon>
        <taxon>Branchiopoda</taxon>
        <taxon>Diplostraca</taxon>
        <taxon>Cladocera</taxon>
        <taxon>Anomopoda</taxon>
        <taxon>Daphniidae</taxon>
        <taxon>Daphnia</taxon>
    </lineage>
</organism>
<accession>E9GXC4</accession>
<feature type="compositionally biased region" description="Basic and acidic residues" evidence="2">
    <location>
        <begin position="171"/>
        <end position="183"/>
    </location>
</feature>
<dbReference type="InParanoid" id="E9GXC4"/>
<feature type="region of interest" description="Disordered" evidence="2">
    <location>
        <begin position="160"/>
        <end position="196"/>
    </location>
</feature>
<feature type="region of interest" description="Disordered" evidence="2">
    <location>
        <begin position="58"/>
        <end position="144"/>
    </location>
</feature>
<evidence type="ECO:0000313" key="4">
    <source>
        <dbReference type="Proteomes" id="UP000000305"/>
    </source>
</evidence>
<keyword evidence="1" id="KW-0175">Coiled coil</keyword>
<evidence type="ECO:0000313" key="3">
    <source>
        <dbReference type="EMBL" id="EFX75846.1"/>
    </source>
</evidence>
<sequence length="253" mass="29111">MMRRDPAEERAEGEELHGPGYNLRPRSRSANADDAARKNKYKVLTVIHAPEILKTPTYRTRTEMMVTRREDASPKETRQDGGSSQSAPGKEDLAEEIIQEWEEFCRTTSKKPAQEMQDSPDSPEGPLSGANVQPIKMKRRTGYTTNKEIEDLLKEQENWELTESSPVVTVSHDRPQSRRGEENRQEEDYDPESRTLPSYLKQLRRILLRLREAATAARRNLDQIRRLAYDGDIVENGIQQLVGEQEMDTEDDE</sequence>
<feature type="region of interest" description="Disordered" evidence="2">
    <location>
        <begin position="1"/>
        <end position="35"/>
    </location>
</feature>
<protein>
    <submittedName>
        <fullName evidence="3">Uncharacterized protein</fullName>
    </submittedName>
</protein>
<feature type="coiled-coil region" evidence="1">
    <location>
        <begin position="200"/>
        <end position="227"/>
    </location>
</feature>
<feature type="compositionally biased region" description="Basic and acidic residues" evidence="2">
    <location>
        <begin position="1"/>
        <end position="17"/>
    </location>
</feature>